<dbReference type="PANTHER" id="PTHR30329:SF21">
    <property type="entry name" value="LIPOPROTEIN YIAD-RELATED"/>
    <property type="match status" value="1"/>
</dbReference>
<dbReference type="PANTHER" id="PTHR30329">
    <property type="entry name" value="STATOR ELEMENT OF FLAGELLAR MOTOR COMPLEX"/>
    <property type="match status" value="1"/>
</dbReference>
<dbReference type="PROSITE" id="PS51123">
    <property type="entry name" value="OMPA_2"/>
    <property type="match status" value="1"/>
</dbReference>
<dbReference type="InterPro" id="IPR036737">
    <property type="entry name" value="OmpA-like_sf"/>
</dbReference>
<dbReference type="CDD" id="cd07185">
    <property type="entry name" value="OmpA_C-like"/>
    <property type="match status" value="1"/>
</dbReference>
<evidence type="ECO:0000256" key="2">
    <source>
        <dbReference type="SAM" id="SignalP"/>
    </source>
</evidence>
<dbReference type="OrthoDB" id="5166631at2"/>
<keyword evidence="5" id="KW-1185">Reference proteome</keyword>
<protein>
    <recommendedName>
        <fullName evidence="3">OmpA-like domain-containing protein</fullName>
    </recommendedName>
</protein>
<dbReference type="Gene3D" id="3.30.1330.60">
    <property type="entry name" value="OmpA-like domain"/>
    <property type="match status" value="1"/>
</dbReference>
<dbReference type="GO" id="GO:0016020">
    <property type="term" value="C:membrane"/>
    <property type="evidence" value="ECO:0007669"/>
    <property type="project" value="UniProtKB-UniRule"/>
</dbReference>
<dbReference type="EMBL" id="BHYL01000199">
    <property type="protein sequence ID" value="GCD20826.1"/>
    <property type="molecule type" value="Genomic_DNA"/>
</dbReference>
<evidence type="ECO:0000259" key="3">
    <source>
        <dbReference type="PROSITE" id="PS51123"/>
    </source>
</evidence>
<dbReference type="RefSeq" id="WP_124343333.1">
    <property type="nucleotide sequence ID" value="NZ_BHYL01000199.1"/>
</dbReference>
<proteinExistence type="predicted"/>
<dbReference type="Pfam" id="PF00691">
    <property type="entry name" value="OmpA"/>
    <property type="match status" value="1"/>
</dbReference>
<feature type="signal peptide" evidence="2">
    <location>
        <begin position="1"/>
        <end position="21"/>
    </location>
</feature>
<keyword evidence="2" id="KW-0732">Signal</keyword>
<feature type="domain" description="OmpA-like" evidence="3">
    <location>
        <begin position="60"/>
        <end position="178"/>
    </location>
</feature>
<sequence>MSTVHLAVAAALALPLVVVPAGYVDRSDAPEPSTAKIEKSIDRYSTDGSVEAVEPPQQEGTTTVLTIGSDVLFAFGSADLDPAALAAVEHQAQQVPQGAEVSVVGHTDSRGGDAINLPLSSARAEAVAAVLRSSRPDLVLAVGGAGSSEPLASEYAGTTPDLEAMARNRRVEMRWATG</sequence>
<feature type="chain" id="PRO_5038949224" description="OmpA-like domain-containing protein" evidence="2">
    <location>
        <begin position="22"/>
        <end position="178"/>
    </location>
</feature>
<dbReference type="InterPro" id="IPR006665">
    <property type="entry name" value="OmpA-like"/>
</dbReference>
<evidence type="ECO:0000313" key="5">
    <source>
        <dbReference type="Proteomes" id="UP000288246"/>
    </source>
</evidence>
<dbReference type="AlphaFoldDB" id="A0A401V1P8"/>
<evidence type="ECO:0000313" key="4">
    <source>
        <dbReference type="EMBL" id="GCD20826.1"/>
    </source>
</evidence>
<reference evidence="4 5" key="1">
    <citation type="submission" date="2018-11" db="EMBL/GenBank/DDBJ databases">
        <title>Draft genome sequence of Cellulomonas takizawaensis strain TKZ-21.</title>
        <authorList>
            <person name="Yamamura H."/>
            <person name="Hayashi T."/>
            <person name="Hamada M."/>
            <person name="Serisawa Y."/>
            <person name="Matsuyama K."/>
            <person name="Nakagawa Y."/>
            <person name="Otoguro M."/>
            <person name="Yanagida F."/>
            <person name="Hayakawa M."/>
        </authorList>
    </citation>
    <scope>NUCLEOTIDE SEQUENCE [LARGE SCALE GENOMIC DNA]</scope>
    <source>
        <strain evidence="4 5">TKZ-21</strain>
    </source>
</reference>
<gene>
    <name evidence="4" type="ORF">CTKZ_23880</name>
</gene>
<dbReference type="InterPro" id="IPR050330">
    <property type="entry name" value="Bact_OuterMem_StrucFunc"/>
</dbReference>
<evidence type="ECO:0000256" key="1">
    <source>
        <dbReference type="PROSITE-ProRule" id="PRU00473"/>
    </source>
</evidence>
<name>A0A401V1P8_9CELL</name>
<organism evidence="4 5">
    <name type="scientific">Cellulomonas algicola</name>
    <dbReference type="NCBI Taxonomy" id="2071633"/>
    <lineage>
        <taxon>Bacteria</taxon>
        <taxon>Bacillati</taxon>
        <taxon>Actinomycetota</taxon>
        <taxon>Actinomycetes</taxon>
        <taxon>Micrococcales</taxon>
        <taxon>Cellulomonadaceae</taxon>
        <taxon>Cellulomonas</taxon>
    </lineage>
</organism>
<accession>A0A401V1P8</accession>
<dbReference type="Proteomes" id="UP000288246">
    <property type="component" value="Unassembled WGS sequence"/>
</dbReference>
<keyword evidence="1" id="KW-0472">Membrane</keyword>
<dbReference type="SUPFAM" id="SSF103088">
    <property type="entry name" value="OmpA-like"/>
    <property type="match status" value="1"/>
</dbReference>
<comment type="caution">
    <text evidence="4">The sequence shown here is derived from an EMBL/GenBank/DDBJ whole genome shotgun (WGS) entry which is preliminary data.</text>
</comment>